<feature type="region of interest" description="Disordered" evidence="6">
    <location>
        <begin position="954"/>
        <end position="1042"/>
    </location>
</feature>
<feature type="domain" description="Cadherin" evidence="9">
    <location>
        <begin position="130"/>
        <end position="239"/>
    </location>
</feature>
<feature type="region of interest" description="Disordered" evidence="6">
    <location>
        <begin position="1071"/>
        <end position="1101"/>
    </location>
</feature>
<feature type="domain" description="Cadherin" evidence="9">
    <location>
        <begin position="358"/>
        <end position="458"/>
    </location>
</feature>
<name>A0ABY7DQ10_MYAAR</name>
<feature type="compositionally biased region" description="Basic and acidic residues" evidence="6">
    <location>
        <begin position="1011"/>
        <end position="1029"/>
    </location>
</feature>
<evidence type="ECO:0000256" key="1">
    <source>
        <dbReference type="ARBA" id="ARBA00004370"/>
    </source>
</evidence>
<feature type="compositionally biased region" description="Basic and acidic residues" evidence="6">
    <location>
        <begin position="926"/>
        <end position="936"/>
    </location>
</feature>
<evidence type="ECO:0000256" key="2">
    <source>
        <dbReference type="ARBA" id="ARBA00022737"/>
    </source>
</evidence>
<proteinExistence type="predicted"/>
<keyword evidence="3 5" id="KW-0106">Calcium</keyword>
<dbReference type="PROSITE" id="PS50268">
    <property type="entry name" value="CADHERIN_2"/>
    <property type="match status" value="7"/>
</dbReference>
<dbReference type="SMART" id="SM00112">
    <property type="entry name" value="CA"/>
    <property type="match status" value="7"/>
</dbReference>
<feature type="chain" id="PRO_5045818932" evidence="8">
    <location>
        <begin position="22"/>
        <end position="1252"/>
    </location>
</feature>
<dbReference type="PRINTS" id="PR00205">
    <property type="entry name" value="CADHERIN"/>
</dbReference>
<feature type="compositionally biased region" description="Polar residues" evidence="6">
    <location>
        <begin position="1030"/>
        <end position="1042"/>
    </location>
</feature>
<evidence type="ECO:0000313" key="11">
    <source>
        <dbReference type="Proteomes" id="UP001164746"/>
    </source>
</evidence>
<dbReference type="EMBL" id="CP111014">
    <property type="protein sequence ID" value="WAQ99198.1"/>
    <property type="molecule type" value="Genomic_DNA"/>
</dbReference>
<feature type="domain" description="Cadherin" evidence="9">
    <location>
        <begin position="459"/>
        <end position="562"/>
    </location>
</feature>
<feature type="region of interest" description="Disordered" evidence="6">
    <location>
        <begin position="891"/>
        <end position="936"/>
    </location>
</feature>
<feature type="domain" description="Cadherin" evidence="9">
    <location>
        <begin position="240"/>
        <end position="347"/>
    </location>
</feature>
<feature type="compositionally biased region" description="Polar residues" evidence="6">
    <location>
        <begin position="1085"/>
        <end position="1097"/>
    </location>
</feature>
<dbReference type="InterPro" id="IPR015919">
    <property type="entry name" value="Cadherin-like_sf"/>
</dbReference>
<feature type="compositionally biased region" description="Low complexity" evidence="6">
    <location>
        <begin position="836"/>
        <end position="846"/>
    </location>
</feature>
<evidence type="ECO:0000259" key="9">
    <source>
        <dbReference type="PROSITE" id="PS50268"/>
    </source>
</evidence>
<dbReference type="PANTHER" id="PTHR24027">
    <property type="entry name" value="CADHERIN-23"/>
    <property type="match status" value="1"/>
</dbReference>
<keyword evidence="2" id="KW-0677">Repeat</keyword>
<feature type="domain" description="Cadherin" evidence="9">
    <location>
        <begin position="60"/>
        <end position="129"/>
    </location>
</feature>
<sequence length="1252" mass="139002">MEFKNIWAYFAFTFYLSITSAESISVNFEAEEEINGQQYLGNLITKVNDSVGNDLDGYGFQIPNGVYSGYFTVNESGDFSAVQKIDRESICSAPKCVLQLNVYAISQADFLTIEVNVEIMDTNDKIPEFSSNVFRLSIQEGNALGSTYELPSAVDLDTGINRIKNFVLEPNDGSFSLENHTNLDASIGLNLRINLTLDRETIDLYQLLVKAIDGGSPALTGTLTVNINITDINDNRPVFDPQKYNVTIDEDVAVNTELVIVTATDRDIGENARLSYSFTKMEPQSIQNVIAIEEATGKIFINQRINSQTGPFTLFVEAADHGNPVKRSYQAEVIINVRDINNNAPQIVTITYINNRKIREDVAEGFLVAIFDVRDADTGENGDVTCTSENENFSIRKGEKNSMNIFQFSIHVHSKLDREVKSSHDILINCSDNGEIPLHSNTSFTVAVEDVNDNAPFFAQREYSKDIFENVTSGAVLLKVVATDRDDGPNARLNYSIVPTNAMSMFYIEADGIIRAVRPFDREEKDYYQFNVIAKDNGNPSLNDTTVVEVRVLDINDNSPKFTGDSYAMAVLENSNVSTSIGQVTATDEDLGENGQVSFVIPYEFPEDLFPFHVLDDGTVITKEVLDREVKSLYKFEILASDHGNPPKSTRVPVMVTVRDVNDNKPYIEIPGDNENNSISIPHNTAKNTVIYTVVATDADENQEDELQYSIIAGNSKELFQIDLVKGEIFLTREVKDDDPKQFTLEISVKDSQEFPLESTAELHISVFIAKGVMGPETSAASTGQNILIAIIISCVTVILSIIIITIICVLKRKDNQKALYNAKAYDEQKIISDPSRSSNRSNSSRGSRDKMLFPPEPVYPGEMMFIENGFGKKQVSFSVDEEQDTGISIEASGQFDPVTSFKSPSPVPVQSPDYQNYQKEVSPPRSEKSDDTKQREIHRMTSLRVHQALIQSHNNNNNNNSKQWPQSSQEELSGQGRGYIGLARGKGHHLDDTHSESSGETTTSDSGRGGSEEDIRNITISHDTDESRSPNTSTAHPFYSTDAQSPTFTSFHGNSVHKAGPVLSAFLKKKQNRRNSNSEDKNNHNSYAMNDLSNPQRGGVPSVYSYRPNDGGESPRVNNTFNFDPHYGPSMTTFGHLKNNLDANPLLHSSKQSNLNPANSFENDSVTGRSQDDDNTTTTSGSYTINDIQDDILASDMPQDMFYKPDTVEPLSKEVWCDRDEVISVVLQRDGLVTGAHWYLGNNTQGRKEGM</sequence>
<dbReference type="Proteomes" id="UP001164746">
    <property type="component" value="Chromosome 3"/>
</dbReference>
<feature type="domain" description="Cadherin" evidence="9">
    <location>
        <begin position="563"/>
        <end position="668"/>
    </location>
</feature>
<dbReference type="Gene3D" id="2.60.40.60">
    <property type="entry name" value="Cadherins"/>
    <property type="match status" value="7"/>
</dbReference>
<dbReference type="Pfam" id="PF00028">
    <property type="entry name" value="Cadherin"/>
    <property type="match status" value="6"/>
</dbReference>
<feature type="domain" description="Cadherin" evidence="9">
    <location>
        <begin position="673"/>
        <end position="778"/>
    </location>
</feature>
<dbReference type="InterPro" id="IPR020894">
    <property type="entry name" value="Cadherin_CS"/>
</dbReference>
<feature type="region of interest" description="Disordered" evidence="6">
    <location>
        <begin position="832"/>
        <end position="855"/>
    </location>
</feature>
<feature type="non-terminal residue" evidence="10">
    <location>
        <position position="1252"/>
    </location>
</feature>
<evidence type="ECO:0000256" key="6">
    <source>
        <dbReference type="SAM" id="MobiDB-lite"/>
    </source>
</evidence>
<evidence type="ECO:0000256" key="8">
    <source>
        <dbReference type="SAM" id="SignalP"/>
    </source>
</evidence>
<evidence type="ECO:0000256" key="5">
    <source>
        <dbReference type="PROSITE-ProRule" id="PRU00043"/>
    </source>
</evidence>
<keyword evidence="11" id="KW-1185">Reference proteome</keyword>
<protein>
    <submittedName>
        <fullName evidence="10">PC11Y-like protein</fullName>
    </submittedName>
</protein>
<dbReference type="InterPro" id="IPR002126">
    <property type="entry name" value="Cadherin-like_dom"/>
</dbReference>
<keyword evidence="7" id="KW-1133">Transmembrane helix</keyword>
<feature type="transmembrane region" description="Helical" evidence="7">
    <location>
        <begin position="787"/>
        <end position="811"/>
    </location>
</feature>
<feature type="region of interest" description="Disordered" evidence="6">
    <location>
        <begin position="1144"/>
        <end position="1184"/>
    </location>
</feature>
<accession>A0ABY7DQ10</accession>
<dbReference type="PROSITE" id="PS00232">
    <property type="entry name" value="CADHERIN_1"/>
    <property type="match status" value="3"/>
</dbReference>
<reference evidence="10" key="1">
    <citation type="submission" date="2022-11" db="EMBL/GenBank/DDBJ databases">
        <title>Centuries of genome instability and evolution in soft-shell clam transmissible cancer (bioRxiv).</title>
        <authorList>
            <person name="Hart S.F.M."/>
            <person name="Yonemitsu M.A."/>
            <person name="Giersch R.M."/>
            <person name="Beal B.F."/>
            <person name="Arriagada G."/>
            <person name="Davis B.W."/>
            <person name="Ostrander E.A."/>
            <person name="Goff S.P."/>
            <person name="Metzger M.J."/>
        </authorList>
    </citation>
    <scope>NUCLEOTIDE SEQUENCE</scope>
    <source>
        <strain evidence="10">MELC-2E11</strain>
        <tissue evidence="10">Siphon/mantle</tissue>
    </source>
</reference>
<feature type="compositionally biased region" description="Basic and acidic residues" evidence="6">
    <location>
        <begin position="989"/>
        <end position="998"/>
    </location>
</feature>
<comment type="subcellular location">
    <subcellularLocation>
        <location evidence="1">Membrane</location>
    </subcellularLocation>
</comment>
<gene>
    <name evidence="10" type="ORF">MAR_023571</name>
</gene>
<keyword evidence="7" id="KW-0812">Transmembrane</keyword>
<dbReference type="InterPro" id="IPR039808">
    <property type="entry name" value="Cadherin"/>
</dbReference>
<feature type="compositionally biased region" description="Polar residues" evidence="6">
    <location>
        <begin position="962"/>
        <end position="973"/>
    </location>
</feature>
<organism evidence="10 11">
    <name type="scientific">Mya arenaria</name>
    <name type="common">Soft-shell clam</name>
    <dbReference type="NCBI Taxonomy" id="6604"/>
    <lineage>
        <taxon>Eukaryota</taxon>
        <taxon>Metazoa</taxon>
        <taxon>Spiralia</taxon>
        <taxon>Lophotrochozoa</taxon>
        <taxon>Mollusca</taxon>
        <taxon>Bivalvia</taxon>
        <taxon>Autobranchia</taxon>
        <taxon>Heteroconchia</taxon>
        <taxon>Euheterodonta</taxon>
        <taxon>Imparidentia</taxon>
        <taxon>Neoheterodontei</taxon>
        <taxon>Myida</taxon>
        <taxon>Myoidea</taxon>
        <taxon>Myidae</taxon>
        <taxon>Mya</taxon>
    </lineage>
</organism>
<dbReference type="PANTHER" id="PTHR24027:SF438">
    <property type="entry name" value="CADHERIN 23"/>
    <property type="match status" value="1"/>
</dbReference>
<evidence type="ECO:0000256" key="7">
    <source>
        <dbReference type="SAM" id="Phobius"/>
    </source>
</evidence>
<evidence type="ECO:0000256" key="4">
    <source>
        <dbReference type="ARBA" id="ARBA00023136"/>
    </source>
</evidence>
<evidence type="ECO:0000313" key="10">
    <source>
        <dbReference type="EMBL" id="WAQ99198.1"/>
    </source>
</evidence>
<keyword evidence="8" id="KW-0732">Signal</keyword>
<dbReference type="SUPFAM" id="SSF49313">
    <property type="entry name" value="Cadherin-like"/>
    <property type="match status" value="6"/>
</dbReference>
<dbReference type="CDD" id="cd11304">
    <property type="entry name" value="Cadherin_repeat"/>
    <property type="match status" value="6"/>
</dbReference>
<keyword evidence="4 7" id="KW-0472">Membrane</keyword>
<evidence type="ECO:0000256" key="3">
    <source>
        <dbReference type="ARBA" id="ARBA00022837"/>
    </source>
</evidence>
<feature type="signal peptide" evidence="8">
    <location>
        <begin position="1"/>
        <end position="21"/>
    </location>
</feature>
<feature type="compositionally biased region" description="Polar residues" evidence="6">
    <location>
        <begin position="1148"/>
        <end position="1170"/>
    </location>
</feature>